<evidence type="ECO:0000313" key="1">
    <source>
        <dbReference type="EMBL" id="SMD37919.1"/>
    </source>
</evidence>
<protein>
    <recommendedName>
        <fullName evidence="3">DUF4249 domain-containing protein</fullName>
    </recommendedName>
</protein>
<organism evidence="1 2">
    <name type="scientific">Reichenbachiella faecimaris</name>
    <dbReference type="NCBI Taxonomy" id="692418"/>
    <lineage>
        <taxon>Bacteria</taxon>
        <taxon>Pseudomonadati</taxon>
        <taxon>Bacteroidota</taxon>
        <taxon>Cytophagia</taxon>
        <taxon>Cytophagales</taxon>
        <taxon>Reichenbachiellaceae</taxon>
        <taxon>Reichenbachiella</taxon>
    </lineage>
</organism>
<dbReference type="STRING" id="692418.SAMN04488029_3539"/>
<sequence>MKKFSRHITLIITGVLLSCIDPINLDLDTGKTNLVVFGWITNESKSYEIKLSRSNGYSDQSGFPAISGAQVYVSDYLNNRYDFEEVGSTGSYLSDPSSFVGVPGYFYQLTIIDGEQTYISAMEEMPHLGIAEDAFVNFIADPSEFEIDSNDENFFITAFINDDPSMENYYRWKVYVNDELRNQPEELVLFDDRFTNGNKFRFDAANVLFTEFDVAYFQHMSMSKSAFDYYNDLKAQTSNSTLSPRTQPGVIIGNMSNLNDPEELVLGYFGASEVELVNVED</sequence>
<keyword evidence="2" id="KW-1185">Reference proteome</keyword>
<dbReference type="InterPro" id="IPR025345">
    <property type="entry name" value="DUF4249"/>
</dbReference>
<dbReference type="PROSITE" id="PS51257">
    <property type="entry name" value="PROKAR_LIPOPROTEIN"/>
    <property type="match status" value="1"/>
</dbReference>
<dbReference type="Proteomes" id="UP000192472">
    <property type="component" value="Unassembled WGS sequence"/>
</dbReference>
<evidence type="ECO:0000313" key="2">
    <source>
        <dbReference type="Proteomes" id="UP000192472"/>
    </source>
</evidence>
<accession>A0A1W2GMN4</accession>
<gene>
    <name evidence="1" type="ORF">SAMN04488029_3539</name>
</gene>
<dbReference type="EMBL" id="FWYF01000004">
    <property type="protein sequence ID" value="SMD37919.1"/>
    <property type="molecule type" value="Genomic_DNA"/>
</dbReference>
<reference evidence="1 2" key="1">
    <citation type="submission" date="2017-04" db="EMBL/GenBank/DDBJ databases">
        <authorList>
            <person name="Afonso C.L."/>
            <person name="Miller P.J."/>
            <person name="Scott M.A."/>
            <person name="Spackman E."/>
            <person name="Goraichik I."/>
            <person name="Dimitrov K.M."/>
            <person name="Suarez D.L."/>
            <person name="Swayne D.E."/>
        </authorList>
    </citation>
    <scope>NUCLEOTIDE SEQUENCE [LARGE SCALE GENOMIC DNA]</scope>
    <source>
        <strain evidence="1 2">DSM 26133</strain>
    </source>
</reference>
<dbReference type="OrthoDB" id="922982at2"/>
<name>A0A1W2GMN4_REIFA</name>
<evidence type="ECO:0008006" key="3">
    <source>
        <dbReference type="Google" id="ProtNLM"/>
    </source>
</evidence>
<dbReference type="Pfam" id="PF14054">
    <property type="entry name" value="DUF4249"/>
    <property type="match status" value="1"/>
</dbReference>
<dbReference type="RefSeq" id="WP_084374171.1">
    <property type="nucleotide sequence ID" value="NZ_FWYF01000004.1"/>
</dbReference>
<dbReference type="AlphaFoldDB" id="A0A1W2GMN4"/>
<proteinExistence type="predicted"/>